<dbReference type="GO" id="GO:0006935">
    <property type="term" value="P:chemotaxis"/>
    <property type="evidence" value="ECO:0007669"/>
    <property type="project" value="InterPro"/>
</dbReference>
<dbReference type="SUPFAM" id="SSF50341">
    <property type="entry name" value="CheW-like"/>
    <property type="match status" value="1"/>
</dbReference>
<dbReference type="Pfam" id="PF01584">
    <property type="entry name" value="CheW"/>
    <property type="match status" value="1"/>
</dbReference>
<reference evidence="3" key="1">
    <citation type="submission" date="2009-07" db="EMBL/GenBank/DDBJ databases">
        <title>Complete sequence of chromosome of Methylovorus sp. SIP3-4.</title>
        <authorList>
            <person name="Lucas S."/>
            <person name="Copeland A."/>
            <person name="Lapidus A."/>
            <person name="Glavina del Rio T."/>
            <person name="Tice H."/>
            <person name="Bruce D."/>
            <person name="Goodwin L."/>
            <person name="Pitluck S."/>
            <person name="Clum A."/>
            <person name="Larimer F."/>
            <person name="Land M."/>
            <person name="Hauser L."/>
            <person name="Kyrpides N."/>
            <person name="Mikhailova N."/>
            <person name="Kayluzhnaya M."/>
            <person name="Chistoserdova L."/>
        </authorList>
    </citation>
    <scope>NUCLEOTIDE SEQUENCE [LARGE SCALE GENOMIC DNA]</scope>
    <source>
        <strain evidence="3">SIP3-4</strain>
    </source>
</reference>
<dbReference type="STRING" id="582744.Msip34_1233"/>
<dbReference type="InterPro" id="IPR036061">
    <property type="entry name" value="CheW-like_dom_sf"/>
</dbReference>
<dbReference type="PROSITE" id="PS50851">
    <property type="entry name" value="CHEW"/>
    <property type="match status" value="1"/>
</dbReference>
<proteinExistence type="predicted"/>
<dbReference type="InterPro" id="IPR039315">
    <property type="entry name" value="CheW"/>
</dbReference>
<dbReference type="SMART" id="SM00260">
    <property type="entry name" value="CheW"/>
    <property type="match status" value="1"/>
</dbReference>
<name>C6XD54_METGS</name>
<keyword evidence="3" id="KW-1185">Reference proteome</keyword>
<dbReference type="InterPro" id="IPR002545">
    <property type="entry name" value="CheW-lke_dom"/>
</dbReference>
<accession>C6XD54</accession>
<organism evidence="2 3">
    <name type="scientific">Methylovorus glucosotrophus (strain SIP3-4)</name>
    <dbReference type="NCBI Taxonomy" id="582744"/>
    <lineage>
        <taxon>Bacteria</taxon>
        <taxon>Pseudomonadati</taxon>
        <taxon>Pseudomonadota</taxon>
        <taxon>Betaproteobacteria</taxon>
        <taxon>Nitrosomonadales</taxon>
        <taxon>Methylophilaceae</taxon>
        <taxon>Methylovorus</taxon>
    </lineage>
</organism>
<dbReference type="PANTHER" id="PTHR22617">
    <property type="entry name" value="CHEMOTAXIS SENSOR HISTIDINE KINASE-RELATED"/>
    <property type="match status" value="1"/>
</dbReference>
<dbReference type="KEGG" id="mei:Msip34_1233"/>
<dbReference type="Proteomes" id="UP000002743">
    <property type="component" value="Chromosome"/>
</dbReference>
<dbReference type="EMBL" id="CP001674">
    <property type="protein sequence ID" value="ACT50479.1"/>
    <property type="molecule type" value="Genomic_DNA"/>
</dbReference>
<evidence type="ECO:0000313" key="2">
    <source>
        <dbReference type="EMBL" id="ACT50479.1"/>
    </source>
</evidence>
<evidence type="ECO:0000259" key="1">
    <source>
        <dbReference type="PROSITE" id="PS50851"/>
    </source>
</evidence>
<sequence length="871" mass="96264">MPTDQIPSSHCHMIDSMVSLNRYRDGLQQLQNVWDNLSLLSQLSGTGTDMTETRQAFSQVTNDVLNSLAEETLDKTVTSLTSKAQVTVDIVVRNLFERTADIGFLATDDDIRAFLDKHFSGAAYPSDLEALRHRFREYVKKYSVYSNIILLDTDGNVLVQLDEKNPVTQSQDALIAEALETTEAYVEVFRKTDLLPEQNTSLIYAYRVTTTNQRVAGVLCLCFRFENEMEGVFGDLITHQDWAVGLLLDQKGCVVASSDKYQIPIGAPVEVAADKDYLLTRFAGREYIAVTCKTKGYQGYMGPGWIGHAMIPLEHAFDGDIATSVAGIDKKLLAKVMRSPLLFSQTLLGIPKQASTIQNRLNQSVWNGNIWQKRESGQTAHQSSFSKTLLWEISNTGFKTQHVIETTVSDLYQTVVSVMLENSRFFASLAVDIMDRNLYERANDCRWWALTTTFRQLLSHSNRSRSDVAAIEKVLSYINGLYTVYANLVVFDRQGEIIAVSNPAYNDCVGTFIEAEWMSRLRGLRSSQDYVVSRFEATPLYKNKPTYIYAAAIRSEDDVGIVGGIGIVFDSAPQFSAMLTDALPRDTAGEPIPGSFTLYVDGDLQVISSTLPAFSVGSTFTIQPALCKLAPGEAAFDIVLHEGRYYAVGARASSGYREFKGPNDPYQNPVTALIFIPLGNAADIDAMITSDNTYQHTQFKPTSSSTPVAGAEEYATFYVGNEWMALPAGQVLEAVQPENIKQLPESAHILEGMMQHRGGVIPVLNLAKLINTECHTAPENRQVIVIEATEESPRFGILVSALGEIPSIVPANIELIATIFSIGNTPAEGVTRVKSDNGKDNLLIVLSTQSLWKKIYNYQQALENTVVQIAA</sequence>
<dbReference type="Gene3D" id="2.30.30.40">
    <property type="entry name" value="SH3 Domains"/>
    <property type="match status" value="1"/>
</dbReference>
<dbReference type="HOGENOM" id="CLU_015621_0_0_4"/>
<dbReference type="Gene3D" id="2.40.50.180">
    <property type="entry name" value="CheA-289, Domain 4"/>
    <property type="match status" value="1"/>
</dbReference>
<dbReference type="eggNOG" id="COG0835">
    <property type="taxonomic scope" value="Bacteria"/>
</dbReference>
<reference evidence="2 3" key="2">
    <citation type="journal article" date="2011" name="J. Bacteriol.">
        <title>Genomes of three methylotrophs from a single niche uncover genetic and metabolic divergence of Methylophilaceae.</title>
        <authorList>
            <person name="Lapidus A."/>
            <person name="Clum A."/>
            <person name="Labutti K."/>
            <person name="Kaluzhnaya M.G."/>
            <person name="Lim S."/>
            <person name="Beck D.A."/>
            <person name="Glavina Del Rio T."/>
            <person name="Nolan M."/>
            <person name="Mavromatis K."/>
            <person name="Huntemann M."/>
            <person name="Lucas S."/>
            <person name="Lidstrom M.E."/>
            <person name="Ivanova N."/>
            <person name="Chistoserdova L."/>
        </authorList>
    </citation>
    <scope>NUCLEOTIDE SEQUENCE [LARGE SCALE GENOMIC DNA]</scope>
    <source>
        <strain evidence="2 3">SIP3-4</strain>
    </source>
</reference>
<dbReference type="PANTHER" id="PTHR22617:SF23">
    <property type="entry name" value="CHEMOTAXIS PROTEIN CHEW"/>
    <property type="match status" value="1"/>
</dbReference>
<dbReference type="RefSeq" id="WP_015829970.1">
    <property type="nucleotide sequence ID" value="NC_012969.1"/>
</dbReference>
<evidence type="ECO:0000313" key="3">
    <source>
        <dbReference type="Proteomes" id="UP000002743"/>
    </source>
</evidence>
<dbReference type="GO" id="GO:0007165">
    <property type="term" value="P:signal transduction"/>
    <property type="evidence" value="ECO:0007669"/>
    <property type="project" value="InterPro"/>
</dbReference>
<feature type="domain" description="CheW-like" evidence="1">
    <location>
        <begin position="711"/>
        <end position="857"/>
    </location>
</feature>
<dbReference type="GO" id="GO:0005829">
    <property type="term" value="C:cytosol"/>
    <property type="evidence" value="ECO:0007669"/>
    <property type="project" value="TreeGrafter"/>
</dbReference>
<gene>
    <name evidence="2" type="ordered locus">Msip34_1233</name>
</gene>
<protein>
    <submittedName>
        <fullName evidence="2">CheW protein</fullName>
    </submittedName>
</protein>
<dbReference type="Gene3D" id="3.30.450.20">
    <property type="entry name" value="PAS domain"/>
    <property type="match status" value="1"/>
</dbReference>
<dbReference type="AlphaFoldDB" id="C6XD54"/>